<dbReference type="RefSeq" id="WP_007019434.1">
    <property type="nucleotide sequence ID" value="NZ_CH724125.1"/>
</dbReference>
<name>A0A7U8GQA8_NEPCE</name>
<evidence type="ECO:0000313" key="2">
    <source>
        <dbReference type="Proteomes" id="UP000002171"/>
    </source>
</evidence>
<protein>
    <submittedName>
        <fullName evidence="1">Uncharacterized protein</fullName>
    </submittedName>
</protein>
<organism evidence="1 2">
    <name type="scientific">Neptuniibacter caesariensis</name>
    <dbReference type="NCBI Taxonomy" id="207954"/>
    <lineage>
        <taxon>Bacteria</taxon>
        <taxon>Pseudomonadati</taxon>
        <taxon>Pseudomonadota</taxon>
        <taxon>Gammaproteobacteria</taxon>
        <taxon>Oceanospirillales</taxon>
        <taxon>Oceanospirillaceae</taxon>
        <taxon>Neptuniibacter</taxon>
    </lineage>
</organism>
<reference evidence="1 2" key="1">
    <citation type="submission" date="2006-02" db="EMBL/GenBank/DDBJ databases">
        <authorList>
            <person name="Pinhassi J."/>
            <person name="Pedros-Alio C."/>
            <person name="Ferriera S."/>
            <person name="Johnson J."/>
            <person name="Kravitz S."/>
            <person name="Halpern A."/>
            <person name="Remington K."/>
            <person name="Beeson K."/>
            <person name="Tran B."/>
            <person name="Rogers Y.-H."/>
            <person name="Friedman R."/>
            <person name="Venter J.C."/>
        </authorList>
    </citation>
    <scope>NUCLEOTIDE SEQUENCE [LARGE SCALE GENOMIC DNA]</scope>
    <source>
        <strain evidence="1 2">MED92</strain>
    </source>
</reference>
<sequence length="100" mass="11290">MAGNFGGRRGGYKKTPKLSGRGVLEQVETDGPHVEWVGMPPYYIHMITVDGEQYSYMSPDKELEIELGKKVTFRYKETSKGKFIDKRSLGIVIDPSELGY</sequence>
<accession>A0A7U8GQA8</accession>
<dbReference type="Proteomes" id="UP000002171">
    <property type="component" value="Unassembled WGS sequence"/>
</dbReference>
<comment type="caution">
    <text evidence="1">The sequence shown here is derived from an EMBL/GenBank/DDBJ whole genome shotgun (WGS) entry which is preliminary data.</text>
</comment>
<gene>
    <name evidence="1" type="ORF">MED92_08827</name>
</gene>
<proteinExistence type="predicted"/>
<keyword evidence="2" id="KW-1185">Reference proteome</keyword>
<dbReference type="AlphaFoldDB" id="A0A7U8GQA8"/>
<evidence type="ECO:0000313" key="1">
    <source>
        <dbReference type="EMBL" id="EAR60147.1"/>
    </source>
</evidence>
<dbReference type="OrthoDB" id="6196718at2"/>
<dbReference type="EMBL" id="AAOW01000023">
    <property type="protein sequence ID" value="EAR60147.1"/>
    <property type="molecule type" value="Genomic_DNA"/>
</dbReference>